<feature type="binding site" evidence="8">
    <location>
        <position position="158"/>
    </location>
    <ligand>
        <name>substrate</name>
    </ligand>
</feature>
<feature type="binding site" evidence="8">
    <location>
        <begin position="212"/>
        <end position="213"/>
    </location>
    <ligand>
        <name>substrate</name>
    </ligand>
</feature>
<feature type="site" description="Could be important to modulate the pK values of the two catalytic cysteine residues" evidence="8">
    <location>
        <position position="212"/>
    </location>
</feature>
<dbReference type="EMBL" id="RIAX01000002">
    <property type="protein sequence ID" value="RNF40431.1"/>
    <property type="molecule type" value="Genomic_DNA"/>
</dbReference>
<dbReference type="GO" id="GO:0008837">
    <property type="term" value="F:diaminopimelate epimerase activity"/>
    <property type="evidence" value="ECO:0007669"/>
    <property type="project" value="UniProtKB-UniRule"/>
</dbReference>
<feature type="site" description="Could be important to modulate the pK values of the two catalytic cysteine residues" evidence="8">
    <location>
        <position position="160"/>
    </location>
</feature>
<comment type="catalytic activity">
    <reaction evidence="7 8">
        <text>(2S,6S)-2,6-diaminopimelate = meso-2,6-diaminopimelate</text>
        <dbReference type="Rhea" id="RHEA:15393"/>
        <dbReference type="ChEBI" id="CHEBI:57609"/>
        <dbReference type="ChEBI" id="CHEBI:57791"/>
        <dbReference type="EC" id="5.1.1.7"/>
    </reaction>
</comment>
<evidence type="ECO:0000256" key="6">
    <source>
        <dbReference type="ARBA" id="ARBA00023235"/>
    </source>
</evidence>
<dbReference type="Proteomes" id="UP000275473">
    <property type="component" value="Unassembled WGS sequence"/>
</dbReference>
<dbReference type="GO" id="GO:0009089">
    <property type="term" value="P:lysine biosynthetic process via diaminopimelate"/>
    <property type="evidence" value="ECO:0007669"/>
    <property type="project" value="UniProtKB-UniRule"/>
</dbReference>
<feature type="binding site" evidence="8">
    <location>
        <position position="13"/>
    </location>
    <ligand>
        <name>substrate</name>
    </ligand>
</feature>
<feature type="active site" description="Proton acceptor" evidence="8">
    <location>
        <position position="221"/>
    </location>
</feature>
<keyword evidence="5 8" id="KW-0457">Lysine biosynthesis</keyword>
<dbReference type="RefSeq" id="WP_123164131.1">
    <property type="nucleotide sequence ID" value="NZ_RIAX01000002.1"/>
</dbReference>
<sequence>MDITLLKVHGSMNTFYMVEGPERQDYDQLALQLAELDQGIDGLLVILPSATADAKMRVFNRDGSEASMCGNGLRCVARYVCERGNLTNAVIETMKAHLHVEKEQTLMDGIATYSVEISPVSFQLTDLPMTYDGREELILTPLPFVSEDVPFTAVAVPNPHLIGLVPGSFQADESHQKRWAETFNGPNDYFSDGVNVSYVTKVEDGIFVRTFERGVGFTNACGTAMTASALVSCMAGIVPYGDVYVYNPGGMVKCSVSKEGDRISLKLTGNASYLSKHVFDWKDTSEDSRFVSADDLGEQANYEKFSRQTSAVARQFVG</sequence>
<feature type="active site" description="Proton donor" evidence="8">
    <location>
        <position position="69"/>
    </location>
</feature>
<evidence type="ECO:0000256" key="5">
    <source>
        <dbReference type="ARBA" id="ARBA00023154"/>
    </source>
</evidence>
<gene>
    <name evidence="8 10" type="primary">dapF</name>
    <name evidence="10" type="ORF">EEX84_03120</name>
</gene>
<dbReference type="InterPro" id="IPR001653">
    <property type="entry name" value="DAP_epimerase_DapF"/>
</dbReference>
<accession>A0A3M8PAL5</accession>
<evidence type="ECO:0000256" key="4">
    <source>
        <dbReference type="ARBA" id="ARBA00022605"/>
    </source>
</evidence>
<dbReference type="PANTHER" id="PTHR31689">
    <property type="entry name" value="DIAMINOPIMELATE EPIMERASE, CHLOROPLASTIC"/>
    <property type="match status" value="1"/>
</dbReference>
<evidence type="ECO:0000256" key="2">
    <source>
        <dbReference type="ARBA" id="ARBA00010219"/>
    </source>
</evidence>
<keyword evidence="4 8" id="KW-0028">Amino-acid biosynthesis</keyword>
<evidence type="ECO:0000256" key="9">
    <source>
        <dbReference type="PROSITE-ProRule" id="PRU10125"/>
    </source>
</evidence>
<name>A0A3M8PAL5_9BACL</name>
<dbReference type="InterPro" id="IPR018510">
    <property type="entry name" value="DAP_epimerase_AS"/>
</dbReference>
<comment type="pathway">
    <text evidence="1 8">Amino-acid biosynthesis; L-lysine biosynthesis via DAP pathway; DL-2,6-diaminopimelate from LL-2,6-diaminopimelate: step 1/1.</text>
</comment>
<evidence type="ECO:0000256" key="7">
    <source>
        <dbReference type="ARBA" id="ARBA00051712"/>
    </source>
</evidence>
<dbReference type="GO" id="GO:0005829">
    <property type="term" value="C:cytosol"/>
    <property type="evidence" value="ECO:0007669"/>
    <property type="project" value="TreeGrafter"/>
</dbReference>
<comment type="similarity">
    <text evidence="2 8">Belongs to the diaminopimelate epimerase family.</text>
</comment>
<comment type="subcellular location">
    <subcellularLocation>
        <location evidence="8">Cytoplasm</location>
    </subcellularLocation>
</comment>
<dbReference type="AlphaFoldDB" id="A0A3M8PAL5"/>
<protein>
    <recommendedName>
        <fullName evidence="3 8">Diaminopimelate epimerase</fullName>
        <shortName evidence="8">DAP epimerase</shortName>
        <ecNumber evidence="3 8">5.1.1.7</ecNumber>
    </recommendedName>
    <alternativeName>
        <fullName evidence="8">PLP-independent amino acid racemase</fullName>
    </alternativeName>
</protein>
<feature type="binding site" evidence="8">
    <location>
        <begin position="222"/>
        <end position="223"/>
    </location>
    <ligand>
        <name>substrate</name>
    </ligand>
</feature>
<dbReference type="NCBIfam" id="TIGR00652">
    <property type="entry name" value="DapF"/>
    <property type="match status" value="1"/>
</dbReference>
<reference evidence="10 11" key="1">
    <citation type="journal article" date="2018" name="Int. J. Syst. Evol. Microbiol.">
        <title>Planococcus salinus sp. nov., a moderately halophilic bacterium isolated from a saline-alkali soil.</title>
        <authorList>
            <person name="Gan L."/>
        </authorList>
    </citation>
    <scope>NUCLEOTIDE SEQUENCE [LARGE SCALE GENOMIC DNA]</scope>
    <source>
        <strain evidence="10 11">LCB217</strain>
    </source>
</reference>
<keyword evidence="11" id="KW-1185">Reference proteome</keyword>
<dbReference type="EC" id="5.1.1.7" evidence="3 8"/>
<evidence type="ECO:0000256" key="3">
    <source>
        <dbReference type="ARBA" id="ARBA00013080"/>
    </source>
</evidence>
<feature type="binding site" evidence="8">
    <location>
        <position position="195"/>
    </location>
    <ligand>
        <name>substrate</name>
    </ligand>
</feature>
<dbReference type="Gene3D" id="3.10.310.10">
    <property type="entry name" value="Diaminopimelate Epimerase, Chain A, domain 1"/>
    <property type="match status" value="2"/>
</dbReference>
<keyword evidence="6 8" id="KW-0413">Isomerase</keyword>
<evidence type="ECO:0000313" key="11">
    <source>
        <dbReference type="Proteomes" id="UP000275473"/>
    </source>
</evidence>
<evidence type="ECO:0000313" key="10">
    <source>
        <dbReference type="EMBL" id="RNF40431.1"/>
    </source>
</evidence>
<comment type="function">
    <text evidence="8">Catalyzes the stereoinversion of LL-2,6-diaminopimelate (L,L-DAP) to meso-diaminopimelate (meso-DAP), a precursor of L-lysine and an essential component of the bacterial peptidoglycan.</text>
</comment>
<feature type="binding site" evidence="8">
    <location>
        <position position="60"/>
    </location>
    <ligand>
        <name>substrate</name>
    </ligand>
</feature>
<comment type="caution">
    <text evidence="10">The sequence shown here is derived from an EMBL/GenBank/DDBJ whole genome shotgun (WGS) entry which is preliminary data.</text>
</comment>
<organism evidence="10 11">
    <name type="scientific">Planococcus salinus</name>
    <dbReference type="NCBI Taxonomy" id="1848460"/>
    <lineage>
        <taxon>Bacteria</taxon>
        <taxon>Bacillati</taxon>
        <taxon>Bacillota</taxon>
        <taxon>Bacilli</taxon>
        <taxon>Bacillales</taxon>
        <taxon>Caryophanaceae</taxon>
        <taxon>Planococcus</taxon>
    </lineage>
</organism>
<dbReference type="UniPathway" id="UPA00034">
    <property type="reaction ID" value="UER00025"/>
</dbReference>
<comment type="subunit">
    <text evidence="8">Homodimer.</text>
</comment>
<dbReference type="PANTHER" id="PTHR31689:SF0">
    <property type="entry name" value="DIAMINOPIMELATE EPIMERASE"/>
    <property type="match status" value="1"/>
</dbReference>
<dbReference type="OrthoDB" id="9805408at2"/>
<comment type="caution">
    <text evidence="8">Lacks conserved residue(s) required for the propagation of feature annotation.</text>
</comment>
<dbReference type="HAMAP" id="MF_00197">
    <property type="entry name" value="DAP_epimerase"/>
    <property type="match status" value="1"/>
</dbReference>
<dbReference type="PROSITE" id="PS01326">
    <property type="entry name" value="DAP_EPIMERASE"/>
    <property type="match status" value="1"/>
</dbReference>
<evidence type="ECO:0000256" key="8">
    <source>
        <dbReference type="HAMAP-Rule" id="MF_00197"/>
    </source>
</evidence>
<proteinExistence type="inferred from homology"/>
<dbReference type="Pfam" id="PF01678">
    <property type="entry name" value="DAP_epimerase"/>
    <property type="match status" value="2"/>
</dbReference>
<feature type="binding site" evidence="8">
    <location>
        <begin position="70"/>
        <end position="71"/>
    </location>
    <ligand>
        <name>substrate</name>
    </ligand>
</feature>
<evidence type="ECO:0000256" key="1">
    <source>
        <dbReference type="ARBA" id="ARBA00005196"/>
    </source>
</evidence>
<feature type="active site" evidence="9">
    <location>
        <position position="69"/>
    </location>
</feature>
<dbReference type="SUPFAM" id="SSF54506">
    <property type="entry name" value="Diaminopimelate epimerase-like"/>
    <property type="match status" value="2"/>
</dbReference>
<keyword evidence="8" id="KW-0963">Cytoplasm</keyword>